<dbReference type="GO" id="GO:0005743">
    <property type="term" value="C:mitochondrial inner membrane"/>
    <property type="evidence" value="ECO:0007669"/>
    <property type="project" value="TreeGrafter"/>
</dbReference>
<dbReference type="Pfam" id="PF10173">
    <property type="entry name" value="Mit_KHE1"/>
    <property type="match status" value="1"/>
</dbReference>
<feature type="region of interest" description="Disordered" evidence="1">
    <location>
        <begin position="303"/>
        <end position="344"/>
    </location>
</feature>
<dbReference type="PANTHER" id="PTHR28062:SF1">
    <property type="entry name" value="TRANSMEMBRANE PROTEIN"/>
    <property type="match status" value="1"/>
</dbReference>
<sequence length="390" mass="42129">MKTKVLVVPVYQKHWLWFAYSEATAAEAAAERAVHWTQGASLPEKAKLLGKEISYKFNAATQKQWKALQAAEEGSFKNRLYNLATWVLSQEDPTETFLKNLPRQPGSLEVVHPASVKERLVRRRMRRMASAQEAFHNRRILGWALATLPQLPLVLTPLPNVTLYYTAYKMVSHYQAVQGCRMLRAAFERYDQEELERARERERGNGHGHGHGRWHLGLLPLPWLWGGGGGRSGSAAAAGTRGAAASAGGGGGAGQGRGGELVAAPHFSSCRKLDKVVQPLDRWETPLDDAQAAELRDMFAPTAPATAKTGSGKQQGKAKAAQQQQGAADADADGSGGGAGPGAEALPELVARLRRKVLEGAGSRGHELIELRGGRLQVPAPGTGMRVCFV</sequence>
<dbReference type="GO" id="GO:1902600">
    <property type="term" value="P:proton transmembrane transport"/>
    <property type="evidence" value="ECO:0007669"/>
    <property type="project" value="TreeGrafter"/>
</dbReference>
<proteinExistence type="predicted"/>
<dbReference type="OrthoDB" id="5562676at2759"/>
<dbReference type="InterPro" id="IPR018786">
    <property type="entry name" value="Mit_KHE1"/>
</dbReference>
<feature type="compositionally biased region" description="Gly residues" evidence="1">
    <location>
        <begin position="247"/>
        <end position="257"/>
    </location>
</feature>
<feature type="compositionally biased region" description="Low complexity" evidence="1">
    <location>
        <begin position="234"/>
        <end position="246"/>
    </location>
</feature>
<evidence type="ECO:0000256" key="1">
    <source>
        <dbReference type="SAM" id="MobiDB-lite"/>
    </source>
</evidence>
<feature type="compositionally biased region" description="Low complexity" evidence="1">
    <location>
        <begin position="306"/>
        <end position="329"/>
    </location>
</feature>
<reference evidence="2" key="1">
    <citation type="journal article" date="2020" name="bioRxiv">
        <title>Comparative genomics of Chlamydomonas.</title>
        <authorList>
            <person name="Craig R.J."/>
            <person name="Hasan A.R."/>
            <person name="Ness R.W."/>
            <person name="Keightley P.D."/>
        </authorList>
    </citation>
    <scope>NUCLEOTIDE SEQUENCE</scope>
    <source>
        <strain evidence="2">SAG 7.73</strain>
    </source>
</reference>
<dbReference type="PANTHER" id="PTHR28062">
    <property type="entry name" value="K+-H+ EXCHANGE-LIKE PROTEIN"/>
    <property type="match status" value="1"/>
</dbReference>
<dbReference type="AlphaFoldDB" id="A0A835SR81"/>
<keyword evidence="3" id="KW-1185">Reference proteome</keyword>
<name>A0A835SR81_CHLIN</name>
<accession>A0A835SR81</accession>
<gene>
    <name evidence="2" type="ORF">HXX76_014513</name>
</gene>
<evidence type="ECO:0000313" key="3">
    <source>
        <dbReference type="Proteomes" id="UP000650467"/>
    </source>
</evidence>
<organism evidence="2 3">
    <name type="scientific">Chlamydomonas incerta</name>
    <dbReference type="NCBI Taxonomy" id="51695"/>
    <lineage>
        <taxon>Eukaryota</taxon>
        <taxon>Viridiplantae</taxon>
        <taxon>Chlorophyta</taxon>
        <taxon>core chlorophytes</taxon>
        <taxon>Chlorophyceae</taxon>
        <taxon>CS clade</taxon>
        <taxon>Chlamydomonadales</taxon>
        <taxon>Chlamydomonadaceae</taxon>
        <taxon>Chlamydomonas</taxon>
    </lineage>
</organism>
<dbReference type="EMBL" id="JAEHOC010000065">
    <property type="protein sequence ID" value="KAG2424461.1"/>
    <property type="molecule type" value="Genomic_DNA"/>
</dbReference>
<dbReference type="GO" id="GO:0006813">
    <property type="term" value="P:potassium ion transport"/>
    <property type="evidence" value="ECO:0007669"/>
    <property type="project" value="TreeGrafter"/>
</dbReference>
<feature type="region of interest" description="Disordered" evidence="1">
    <location>
        <begin position="234"/>
        <end position="257"/>
    </location>
</feature>
<comment type="caution">
    <text evidence="2">The sequence shown here is derived from an EMBL/GenBank/DDBJ whole genome shotgun (WGS) entry which is preliminary data.</text>
</comment>
<dbReference type="Proteomes" id="UP000650467">
    <property type="component" value="Unassembled WGS sequence"/>
</dbReference>
<protein>
    <submittedName>
        <fullName evidence="2">Uncharacterized protein</fullName>
    </submittedName>
</protein>
<evidence type="ECO:0000313" key="2">
    <source>
        <dbReference type="EMBL" id="KAG2424461.1"/>
    </source>
</evidence>